<evidence type="ECO:0000313" key="2">
    <source>
        <dbReference type="Proteomes" id="UP000637980"/>
    </source>
</evidence>
<protein>
    <recommendedName>
        <fullName evidence="3">Secreted protein</fullName>
    </recommendedName>
</protein>
<organism evidence="1 2">
    <name type="scientific">Pseudovibrio japonicus</name>
    <dbReference type="NCBI Taxonomy" id="366534"/>
    <lineage>
        <taxon>Bacteria</taxon>
        <taxon>Pseudomonadati</taxon>
        <taxon>Pseudomonadota</taxon>
        <taxon>Alphaproteobacteria</taxon>
        <taxon>Hyphomicrobiales</taxon>
        <taxon>Stappiaceae</taxon>
        <taxon>Pseudovibrio</taxon>
    </lineage>
</organism>
<dbReference type="RefSeq" id="WP_189438976.1">
    <property type="nucleotide sequence ID" value="NZ_BMXE01000013.1"/>
</dbReference>
<dbReference type="Proteomes" id="UP000637980">
    <property type="component" value="Unassembled WGS sequence"/>
</dbReference>
<dbReference type="EMBL" id="BMXE01000013">
    <property type="protein sequence ID" value="GHB50097.1"/>
    <property type="molecule type" value="Genomic_DNA"/>
</dbReference>
<dbReference type="Pfam" id="PF22011">
    <property type="entry name" value="DUF6931"/>
    <property type="match status" value="1"/>
</dbReference>
<comment type="caution">
    <text evidence="1">The sequence shown here is derived from an EMBL/GenBank/DDBJ whole genome shotgun (WGS) entry which is preliminary data.</text>
</comment>
<proteinExistence type="predicted"/>
<dbReference type="InterPro" id="IPR053855">
    <property type="entry name" value="DUF6931"/>
</dbReference>
<sequence length="188" mass="20395">MKKIPYLQAQKILERFELGPEAQSLIEPTATPLDVMNELVKHLHLADYVSFVAHALPPREGICWALAVQEEMSIADVPDAEGIRGQVRDWVQKPTEDLRRSLMELGEKLGTDGPTGWLCFAVAWNGSGSIADASGPVVLPPAYLHAKAILGAIALAPAETTKDIKQLLDMAHRNALAVAEGVWPGMEV</sequence>
<reference evidence="2" key="1">
    <citation type="journal article" date="2019" name="Int. J. Syst. Evol. Microbiol.">
        <title>The Global Catalogue of Microorganisms (GCM) 10K type strain sequencing project: providing services to taxonomists for standard genome sequencing and annotation.</title>
        <authorList>
            <consortium name="The Broad Institute Genomics Platform"/>
            <consortium name="The Broad Institute Genome Sequencing Center for Infectious Disease"/>
            <person name="Wu L."/>
            <person name="Ma J."/>
        </authorList>
    </citation>
    <scope>NUCLEOTIDE SEQUENCE [LARGE SCALE GENOMIC DNA]</scope>
    <source>
        <strain evidence="2">KCTC 12861</strain>
    </source>
</reference>
<gene>
    <name evidence="1" type="ORF">GCM10007094_44200</name>
</gene>
<evidence type="ECO:0008006" key="3">
    <source>
        <dbReference type="Google" id="ProtNLM"/>
    </source>
</evidence>
<keyword evidence="2" id="KW-1185">Reference proteome</keyword>
<name>A0ABQ3EPK3_9HYPH</name>
<evidence type="ECO:0000313" key="1">
    <source>
        <dbReference type="EMBL" id="GHB50097.1"/>
    </source>
</evidence>
<accession>A0ABQ3EPK3</accession>